<proteinExistence type="inferred from homology"/>
<reference evidence="7 8" key="1">
    <citation type="submission" date="2020-07" db="EMBL/GenBank/DDBJ databases">
        <authorList>
            <person name="Feng X."/>
        </authorList>
    </citation>
    <scope>NUCLEOTIDE SEQUENCE [LARGE SCALE GENOMIC DNA]</scope>
    <source>
        <strain evidence="7 8">JCM31066</strain>
    </source>
</reference>
<sequence length="151" mass="16721">MRNFPIYFAFVAVTLGGGLLIGYACRPGEWYDQLEKPSFNPPGWVFAPVWSLLYILIGVAGARVFLRPGLTAARALWVGLLILNFLWTPTFFGLNWPGVSLGITVLMVAGILLFIAACWGRERPSSWLFAPYALWTSFAFVLNGAIVHLNP</sequence>
<evidence type="ECO:0000313" key="7">
    <source>
        <dbReference type="EMBL" id="MBC2594237.1"/>
    </source>
</evidence>
<dbReference type="PROSITE" id="PS51257">
    <property type="entry name" value="PROKAR_LIPOPROTEIN"/>
    <property type="match status" value="1"/>
</dbReference>
<dbReference type="PANTHER" id="PTHR10057:SF0">
    <property type="entry name" value="TRANSLOCATOR PROTEIN"/>
    <property type="match status" value="1"/>
</dbReference>
<evidence type="ECO:0000313" key="8">
    <source>
        <dbReference type="Proteomes" id="UP000546464"/>
    </source>
</evidence>
<dbReference type="GO" id="GO:0033013">
    <property type="term" value="P:tetrapyrrole metabolic process"/>
    <property type="evidence" value="ECO:0007669"/>
    <property type="project" value="UniProtKB-ARBA"/>
</dbReference>
<feature type="transmembrane region" description="Helical" evidence="6">
    <location>
        <begin position="75"/>
        <end position="94"/>
    </location>
</feature>
<dbReference type="InterPro" id="IPR004307">
    <property type="entry name" value="TspO_MBR"/>
</dbReference>
<dbReference type="EMBL" id="JACHVB010000020">
    <property type="protein sequence ID" value="MBC2594237.1"/>
    <property type="molecule type" value="Genomic_DNA"/>
</dbReference>
<accession>A0A842HF95</accession>
<protein>
    <submittedName>
        <fullName evidence="7">Tryptophan-rich sensory protein</fullName>
    </submittedName>
</protein>
<evidence type="ECO:0000256" key="3">
    <source>
        <dbReference type="ARBA" id="ARBA00022692"/>
    </source>
</evidence>
<feature type="transmembrane region" description="Helical" evidence="6">
    <location>
        <begin position="44"/>
        <end position="66"/>
    </location>
</feature>
<keyword evidence="3 6" id="KW-0812">Transmembrane</keyword>
<comment type="similarity">
    <text evidence="2">Belongs to the TspO/BZRP family.</text>
</comment>
<evidence type="ECO:0000256" key="5">
    <source>
        <dbReference type="ARBA" id="ARBA00023136"/>
    </source>
</evidence>
<dbReference type="PIRSF" id="PIRSF005859">
    <property type="entry name" value="PBR"/>
    <property type="match status" value="1"/>
</dbReference>
<dbReference type="CDD" id="cd15904">
    <property type="entry name" value="TSPO_MBR"/>
    <property type="match status" value="1"/>
</dbReference>
<feature type="transmembrane region" description="Helical" evidence="6">
    <location>
        <begin position="100"/>
        <end position="120"/>
    </location>
</feature>
<dbReference type="GO" id="GO:0016020">
    <property type="term" value="C:membrane"/>
    <property type="evidence" value="ECO:0007669"/>
    <property type="project" value="UniProtKB-SubCell"/>
</dbReference>
<keyword evidence="4 6" id="KW-1133">Transmembrane helix</keyword>
<organism evidence="7 8">
    <name type="scientific">Ruficoccus amylovorans</name>
    <dbReference type="NCBI Taxonomy" id="1804625"/>
    <lineage>
        <taxon>Bacteria</taxon>
        <taxon>Pseudomonadati</taxon>
        <taxon>Verrucomicrobiota</taxon>
        <taxon>Opitutia</taxon>
        <taxon>Puniceicoccales</taxon>
        <taxon>Cerasicoccaceae</taxon>
        <taxon>Ruficoccus</taxon>
    </lineage>
</organism>
<dbReference type="RefSeq" id="WP_185675219.1">
    <property type="nucleotide sequence ID" value="NZ_JACHVB010000020.1"/>
</dbReference>
<comment type="subcellular location">
    <subcellularLocation>
        <location evidence="1">Membrane</location>
        <topology evidence="1">Multi-pass membrane protein</topology>
    </subcellularLocation>
</comment>
<keyword evidence="5 6" id="KW-0472">Membrane</keyword>
<evidence type="ECO:0000256" key="2">
    <source>
        <dbReference type="ARBA" id="ARBA00007524"/>
    </source>
</evidence>
<dbReference type="InterPro" id="IPR038330">
    <property type="entry name" value="TspO/MBR-related_sf"/>
</dbReference>
<comment type="caution">
    <text evidence="7">The sequence shown here is derived from an EMBL/GenBank/DDBJ whole genome shotgun (WGS) entry which is preliminary data.</text>
</comment>
<keyword evidence="8" id="KW-1185">Reference proteome</keyword>
<dbReference type="AlphaFoldDB" id="A0A842HF95"/>
<gene>
    <name evidence="7" type="ORF">H5P28_08170</name>
</gene>
<dbReference type="Gene3D" id="1.20.1260.100">
    <property type="entry name" value="TspO/MBR protein"/>
    <property type="match status" value="1"/>
</dbReference>
<evidence type="ECO:0000256" key="4">
    <source>
        <dbReference type="ARBA" id="ARBA00022989"/>
    </source>
</evidence>
<evidence type="ECO:0000256" key="6">
    <source>
        <dbReference type="SAM" id="Phobius"/>
    </source>
</evidence>
<dbReference type="FunFam" id="1.20.1260.100:FF:000001">
    <property type="entry name" value="translocator protein 2"/>
    <property type="match status" value="1"/>
</dbReference>
<dbReference type="Proteomes" id="UP000546464">
    <property type="component" value="Unassembled WGS sequence"/>
</dbReference>
<dbReference type="Pfam" id="PF03073">
    <property type="entry name" value="TspO_MBR"/>
    <property type="match status" value="1"/>
</dbReference>
<name>A0A842HF95_9BACT</name>
<feature type="transmembrane region" description="Helical" evidence="6">
    <location>
        <begin position="7"/>
        <end position="24"/>
    </location>
</feature>
<evidence type="ECO:0000256" key="1">
    <source>
        <dbReference type="ARBA" id="ARBA00004141"/>
    </source>
</evidence>
<feature type="transmembrane region" description="Helical" evidence="6">
    <location>
        <begin position="127"/>
        <end position="149"/>
    </location>
</feature>
<dbReference type="PANTHER" id="PTHR10057">
    <property type="entry name" value="PERIPHERAL-TYPE BENZODIAZEPINE RECEPTOR"/>
    <property type="match status" value="1"/>
</dbReference>